<organism evidence="2">
    <name type="scientific">Anopheles sinensis</name>
    <name type="common">Mosquito</name>
    <dbReference type="NCBI Taxonomy" id="74873"/>
    <lineage>
        <taxon>Eukaryota</taxon>
        <taxon>Metazoa</taxon>
        <taxon>Ecdysozoa</taxon>
        <taxon>Arthropoda</taxon>
        <taxon>Hexapoda</taxon>
        <taxon>Insecta</taxon>
        <taxon>Pterygota</taxon>
        <taxon>Neoptera</taxon>
        <taxon>Endopterygota</taxon>
        <taxon>Diptera</taxon>
        <taxon>Nematocera</taxon>
        <taxon>Culicoidea</taxon>
        <taxon>Culicidae</taxon>
        <taxon>Anophelinae</taxon>
        <taxon>Anopheles</taxon>
    </lineage>
</organism>
<accession>A0A084WAF1</accession>
<dbReference type="EMBL" id="ATLV01022145">
    <property type="status" value="NOT_ANNOTATED_CDS"/>
    <property type="molecule type" value="Genomic_DNA"/>
</dbReference>
<dbReference type="EMBL" id="KE525329">
    <property type="protein sequence ID" value="KFB47195.1"/>
    <property type="molecule type" value="Genomic_DNA"/>
</dbReference>
<sequence>MTLHKVNRKIKSDRDRGSAGGFTPSTSGHKGKCSGLVCEKGLAHVGDDSFSPPAVR</sequence>
<name>A0A084WAF1_ANOSI</name>
<feature type="region of interest" description="Disordered" evidence="1">
    <location>
        <begin position="1"/>
        <end position="33"/>
    </location>
</feature>
<evidence type="ECO:0000313" key="4">
    <source>
        <dbReference type="Proteomes" id="UP000030765"/>
    </source>
</evidence>
<protein>
    <submittedName>
        <fullName evidence="2 3">Uncharacterized protein</fullName>
    </submittedName>
</protein>
<dbReference type="VEuPathDB" id="VectorBase:ASIC015245"/>
<evidence type="ECO:0000313" key="2">
    <source>
        <dbReference type="EMBL" id="KFB47195.1"/>
    </source>
</evidence>
<dbReference type="Proteomes" id="UP000030765">
    <property type="component" value="Unassembled WGS sequence"/>
</dbReference>
<gene>
    <name evidence="2" type="ORF">ZHAS_00015245</name>
</gene>
<dbReference type="AlphaFoldDB" id="A0A084WAF1"/>
<evidence type="ECO:0000256" key="1">
    <source>
        <dbReference type="SAM" id="MobiDB-lite"/>
    </source>
</evidence>
<reference evidence="3" key="2">
    <citation type="submission" date="2020-05" db="UniProtKB">
        <authorList>
            <consortium name="EnsemblMetazoa"/>
        </authorList>
    </citation>
    <scope>IDENTIFICATION</scope>
</reference>
<reference evidence="2 4" key="1">
    <citation type="journal article" date="2014" name="BMC Genomics">
        <title>Genome sequence of Anopheles sinensis provides insight into genetics basis of mosquito competence for malaria parasites.</title>
        <authorList>
            <person name="Zhou D."/>
            <person name="Zhang D."/>
            <person name="Ding G."/>
            <person name="Shi L."/>
            <person name="Hou Q."/>
            <person name="Ye Y."/>
            <person name="Xu Y."/>
            <person name="Zhou H."/>
            <person name="Xiong C."/>
            <person name="Li S."/>
            <person name="Yu J."/>
            <person name="Hong S."/>
            <person name="Yu X."/>
            <person name="Zou P."/>
            <person name="Chen C."/>
            <person name="Chang X."/>
            <person name="Wang W."/>
            <person name="Lv Y."/>
            <person name="Sun Y."/>
            <person name="Ma L."/>
            <person name="Shen B."/>
            <person name="Zhu C."/>
        </authorList>
    </citation>
    <scope>NUCLEOTIDE SEQUENCE [LARGE SCALE GENOMIC DNA]</scope>
</reference>
<keyword evidence="4" id="KW-1185">Reference proteome</keyword>
<proteinExistence type="predicted"/>
<dbReference type="EnsemblMetazoa" id="ASIC015245-RA">
    <property type="protein sequence ID" value="ASIC015245-PA"/>
    <property type="gene ID" value="ASIC015245"/>
</dbReference>
<evidence type="ECO:0000313" key="3">
    <source>
        <dbReference type="EnsemblMetazoa" id="ASIC015245-PA"/>
    </source>
</evidence>